<dbReference type="InterPro" id="IPR008969">
    <property type="entry name" value="CarboxyPept-like_regulatory"/>
</dbReference>
<dbReference type="EMBL" id="FQUU01000007">
    <property type="protein sequence ID" value="SHF20257.1"/>
    <property type="molecule type" value="Genomic_DNA"/>
</dbReference>
<evidence type="ECO:0000256" key="1">
    <source>
        <dbReference type="SAM" id="SignalP"/>
    </source>
</evidence>
<organism evidence="2 3">
    <name type="scientific">Flavisolibacter ginsengisoli DSM 18119</name>
    <dbReference type="NCBI Taxonomy" id="1121884"/>
    <lineage>
        <taxon>Bacteria</taxon>
        <taxon>Pseudomonadati</taxon>
        <taxon>Bacteroidota</taxon>
        <taxon>Chitinophagia</taxon>
        <taxon>Chitinophagales</taxon>
        <taxon>Chitinophagaceae</taxon>
        <taxon>Flavisolibacter</taxon>
    </lineage>
</organism>
<evidence type="ECO:0000313" key="3">
    <source>
        <dbReference type="Proteomes" id="UP000184048"/>
    </source>
</evidence>
<dbReference type="SUPFAM" id="SSF49464">
    <property type="entry name" value="Carboxypeptidase regulatory domain-like"/>
    <property type="match status" value="1"/>
</dbReference>
<gene>
    <name evidence="2" type="ORF">SAMN02745131_02035</name>
</gene>
<proteinExistence type="predicted"/>
<accession>A0A1M4ZR27</accession>
<protein>
    <recommendedName>
        <fullName evidence="4">CarboxypepD_reg-like domain-containing protein</fullName>
    </recommendedName>
</protein>
<dbReference type="Proteomes" id="UP000184048">
    <property type="component" value="Unassembled WGS sequence"/>
</dbReference>
<evidence type="ECO:0008006" key="4">
    <source>
        <dbReference type="Google" id="ProtNLM"/>
    </source>
</evidence>
<evidence type="ECO:0000313" key="2">
    <source>
        <dbReference type="EMBL" id="SHF20257.1"/>
    </source>
</evidence>
<dbReference type="AlphaFoldDB" id="A0A1M4ZR27"/>
<dbReference type="STRING" id="1121884.SAMN02745131_02035"/>
<keyword evidence="3" id="KW-1185">Reference proteome</keyword>
<feature type="chain" id="PRO_5009908640" description="CarboxypepD_reg-like domain-containing protein" evidence="1">
    <location>
        <begin position="21"/>
        <end position="241"/>
    </location>
</feature>
<reference evidence="2 3" key="1">
    <citation type="submission" date="2016-11" db="EMBL/GenBank/DDBJ databases">
        <authorList>
            <person name="Jaros S."/>
            <person name="Januszkiewicz K."/>
            <person name="Wedrychowicz H."/>
        </authorList>
    </citation>
    <scope>NUCLEOTIDE SEQUENCE [LARGE SCALE GENOMIC DNA]</scope>
    <source>
        <strain evidence="2 3">DSM 18119</strain>
    </source>
</reference>
<feature type="signal peptide" evidence="1">
    <location>
        <begin position="1"/>
        <end position="20"/>
    </location>
</feature>
<keyword evidence="1" id="KW-0732">Signal</keyword>
<dbReference type="RefSeq" id="WP_072835227.1">
    <property type="nucleotide sequence ID" value="NZ_FQUU01000007.1"/>
</dbReference>
<dbReference type="OrthoDB" id="1118857at2"/>
<name>A0A1M4ZR27_9BACT</name>
<sequence>MYKAICFFVLLFTMGNYCQAQIVTVSGLLKDSITHFPISNGSILNEKTRVVFHTDGNGLFTLRLSPGDLVLAAAPGYQSDTLRYSFLSTDTLTLYLSPTGDILPNVTVSARYNKYQSDSIDRRSTFDLMRGKDLSTISNRRHEGFGIVLNLDRFTKRKYQDQRKKEKLFEETERLAYVNYRFPAAMVAFYTSLKGDTLRQFLYENTPSYQWLRQHSTNEEVIYYISDRLKMYHQQEAAKLH</sequence>